<keyword evidence="6" id="KW-0547">Nucleotide-binding</keyword>
<protein>
    <recommendedName>
        <fullName evidence="15">Multidrug ABC transporter ATP-binding protein</fullName>
    </recommendedName>
</protein>
<feature type="transmembrane region" description="Helical" evidence="10">
    <location>
        <begin position="244"/>
        <end position="266"/>
    </location>
</feature>
<dbReference type="Gene3D" id="3.40.50.300">
    <property type="entry name" value="P-loop containing nucleotide triphosphate hydrolases"/>
    <property type="match status" value="1"/>
</dbReference>
<dbReference type="AlphaFoldDB" id="A0A1D9MIJ0"/>
<dbReference type="GO" id="GO:0005524">
    <property type="term" value="F:ATP binding"/>
    <property type="evidence" value="ECO:0007669"/>
    <property type="project" value="UniProtKB-KW"/>
</dbReference>
<accession>A0A1D9MIJ0</accession>
<dbReference type="Gene3D" id="1.20.1560.10">
    <property type="entry name" value="ABC transporter type 1, transmembrane domain"/>
    <property type="match status" value="1"/>
</dbReference>
<keyword evidence="14" id="KW-1185">Reference proteome</keyword>
<reference evidence="13 14" key="1">
    <citation type="submission" date="2016-10" db="EMBL/GenBank/DDBJ databases">
        <title>Actinomyces aegypiusis sp. nov., isolated from the Aegypius monachus in Qinghai Tibet Plateau China.</title>
        <authorList>
            <person name="Wang Y."/>
        </authorList>
    </citation>
    <scope>NUCLEOTIDE SEQUENCE [LARGE SCALE GENOMIC DNA]</scope>
    <source>
        <strain evidence="13 14">VUL4_3</strain>
    </source>
</reference>
<evidence type="ECO:0000256" key="8">
    <source>
        <dbReference type="ARBA" id="ARBA00022989"/>
    </source>
</evidence>
<keyword evidence="8 10" id="KW-1133">Transmembrane helix</keyword>
<dbReference type="GO" id="GO:0015421">
    <property type="term" value="F:ABC-type oligopeptide transporter activity"/>
    <property type="evidence" value="ECO:0007669"/>
    <property type="project" value="TreeGrafter"/>
</dbReference>
<dbReference type="Pfam" id="PF00664">
    <property type="entry name" value="ABC_membrane"/>
    <property type="match status" value="1"/>
</dbReference>
<dbReference type="GO" id="GO:0005886">
    <property type="term" value="C:plasma membrane"/>
    <property type="evidence" value="ECO:0007669"/>
    <property type="project" value="UniProtKB-SubCell"/>
</dbReference>
<dbReference type="InterPro" id="IPR039421">
    <property type="entry name" value="Type_1_exporter"/>
</dbReference>
<proteinExistence type="predicted"/>
<feature type="domain" description="ABC transporter" evidence="11">
    <location>
        <begin position="339"/>
        <end position="575"/>
    </location>
</feature>
<dbReference type="PANTHER" id="PTHR43394">
    <property type="entry name" value="ATP-DEPENDENT PERMEASE MDL1, MITOCHONDRIAL"/>
    <property type="match status" value="1"/>
</dbReference>
<feature type="transmembrane region" description="Helical" evidence="10">
    <location>
        <begin position="66"/>
        <end position="84"/>
    </location>
</feature>
<dbReference type="FunFam" id="3.40.50.300:FF:001001">
    <property type="entry name" value="Multidrug ABC transporter ATP-binding protein"/>
    <property type="match status" value="1"/>
</dbReference>
<feature type="transmembrane region" description="Helical" evidence="10">
    <location>
        <begin position="272"/>
        <end position="291"/>
    </location>
</feature>
<dbReference type="EMBL" id="CP017812">
    <property type="protein sequence ID" value="AOZ72023.1"/>
    <property type="molecule type" value="Genomic_DNA"/>
</dbReference>
<keyword evidence="2" id="KW-0813">Transport</keyword>
<dbReference type="InterPro" id="IPR036640">
    <property type="entry name" value="ABC1_TM_sf"/>
</dbReference>
<dbReference type="InterPro" id="IPR011527">
    <property type="entry name" value="ABC1_TM_dom"/>
</dbReference>
<keyword evidence="3" id="KW-1003">Cell membrane</keyword>
<dbReference type="PANTHER" id="PTHR43394:SF1">
    <property type="entry name" value="ATP-BINDING CASSETTE SUB-FAMILY B MEMBER 10, MITOCHONDRIAL"/>
    <property type="match status" value="1"/>
</dbReference>
<dbReference type="GO" id="GO:0016887">
    <property type="term" value="F:ATP hydrolysis activity"/>
    <property type="evidence" value="ECO:0007669"/>
    <property type="project" value="InterPro"/>
</dbReference>
<evidence type="ECO:0000259" key="11">
    <source>
        <dbReference type="PROSITE" id="PS50893"/>
    </source>
</evidence>
<evidence type="ECO:0000256" key="4">
    <source>
        <dbReference type="ARBA" id="ARBA00022519"/>
    </source>
</evidence>
<evidence type="ECO:0000256" key="5">
    <source>
        <dbReference type="ARBA" id="ARBA00022692"/>
    </source>
</evidence>
<dbReference type="RefSeq" id="WP_071163489.1">
    <property type="nucleotide sequence ID" value="NZ_CP017812.1"/>
</dbReference>
<name>A0A1D9MIJ0_9ACTO</name>
<dbReference type="PROSITE" id="PS50929">
    <property type="entry name" value="ABC_TM1F"/>
    <property type="match status" value="1"/>
</dbReference>
<evidence type="ECO:0000256" key="2">
    <source>
        <dbReference type="ARBA" id="ARBA00022448"/>
    </source>
</evidence>
<keyword evidence="5 10" id="KW-0812">Transmembrane</keyword>
<dbReference type="STRING" id="1912795.BK816_00860"/>
<dbReference type="SUPFAM" id="SSF52540">
    <property type="entry name" value="P-loop containing nucleoside triphosphate hydrolases"/>
    <property type="match status" value="1"/>
</dbReference>
<dbReference type="Pfam" id="PF00005">
    <property type="entry name" value="ABC_tran"/>
    <property type="match status" value="1"/>
</dbReference>
<evidence type="ECO:0000256" key="3">
    <source>
        <dbReference type="ARBA" id="ARBA00022475"/>
    </source>
</evidence>
<feature type="domain" description="ABC transmembrane type-1" evidence="12">
    <location>
        <begin position="28"/>
        <end position="309"/>
    </location>
</feature>
<feature type="transmembrane region" description="Helical" evidence="10">
    <location>
        <begin position="166"/>
        <end position="185"/>
    </location>
</feature>
<dbReference type="KEGG" id="avu:BK816_00860"/>
<dbReference type="OrthoDB" id="9806127at2"/>
<evidence type="ECO:0000256" key="9">
    <source>
        <dbReference type="ARBA" id="ARBA00023136"/>
    </source>
</evidence>
<sequence>MKLPVASDKQVRQEVLKLAKVHKGLLTLTTLTQLGAALAAVAMPWLVGKLIDQVKAGTTSEVVMRYLWLFAAMAITMIVLSYIAEYSSRIMSERVFMGLRNQLVTSLLSMPLGLVESAGTGDLLGRVSHDVDKISFFLRRGLSEVLAIVAVVLATYTVAFTTSWKLAPVLLLNLVFMYFLGRWYFPRAVPAYRTESSVFATQNGHISENVEQIDTIEALGMVPLRRAQLRTLIENNLNNERYTAWLRVGLLGGIMLLLLSPLLLVIAWGGFLYSYGVVTIGEISTIFLYVFTLKGPISEFTFWIDVVESAKVSFARIFGVGLVPPAEYDHDLAPAGREWELDRVSFAYGNGPEVLHQVSLNLAPGERLAIVGTSGAGKSTLARLLAGIDEPSGGQVLVGGAPIAALAEDARRAQVALVTQEHHIFSDTLAANLRLVKPEATDEELWEALDVVGAKWARELVTTHEGLETKLGSGELTLNAARAQQVALARLVLMDPHTLILDEATSMLDPTSAREIEQGLERVLAGRTVIMIAHRLFTAQDADRICVMENGQIAELGSHDELVAQGGHYAKLWQAWANE</sequence>
<dbReference type="PROSITE" id="PS50893">
    <property type="entry name" value="ABC_TRANSPORTER_2"/>
    <property type="match status" value="1"/>
</dbReference>
<dbReference type="CDD" id="cd07346">
    <property type="entry name" value="ABC_6TM_exporters"/>
    <property type="match status" value="1"/>
</dbReference>
<evidence type="ECO:0000256" key="1">
    <source>
        <dbReference type="ARBA" id="ARBA00004651"/>
    </source>
</evidence>
<evidence type="ECO:0000313" key="14">
    <source>
        <dbReference type="Proteomes" id="UP000176288"/>
    </source>
</evidence>
<dbReference type="InterPro" id="IPR003439">
    <property type="entry name" value="ABC_transporter-like_ATP-bd"/>
</dbReference>
<organism evidence="13 14">
    <name type="scientific">Boudabousia tangfeifanii</name>
    <dbReference type="NCBI Taxonomy" id="1912795"/>
    <lineage>
        <taxon>Bacteria</taxon>
        <taxon>Bacillati</taxon>
        <taxon>Actinomycetota</taxon>
        <taxon>Actinomycetes</taxon>
        <taxon>Actinomycetales</taxon>
        <taxon>Actinomycetaceae</taxon>
        <taxon>Boudabousia</taxon>
    </lineage>
</organism>
<evidence type="ECO:0008006" key="15">
    <source>
        <dbReference type="Google" id="ProtNLM"/>
    </source>
</evidence>
<dbReference type="InterPro" id="IPR003593">
    <property type="entry name" value="AAA+_ATPase"/>
</dbReference>
<evidence type="ECO:0000256" key="7">
    <source>
        <dbReference type="ARBA" id="ARBA00022840"/>
    </source>
</evidence>
<comment type="subcellular location">
    <subcellularLocation>
        <location evidence="1">Cell membrane</location>
        <topology evidence="1">Multi-pass membrane protein</topology>
    </subcellularLocation>
</comment>
<dbReference type="SMART" id="SM00382">
    <property type="entry name" value="AAA"/>
    <property type="match status" value="1"/>
</dbReference>
<feature type="transmembrane region" description="Helical" evidence="10">
    <location>
        <begin position="142"/>
        <end position="160"/>
    </location>
</feature>
<keyword evidence="7" id="KW-0067">ATP-binding</keyword>
<keyword evidence="4" id="KW-0997">Cell inner membrane</keyword>
<dbReference type="InterPro" id="IPR027417">
    <property type="entry name" value="P-loop_NTPase"/>
</dbReference>
<evidence type="ECO:0000259" key="12">
    <source>
        <dbReference type="PROSITE" id="PS50929"/>
    </source>
</evidence>
<evidence type="ECO:0000313" key="13">
    <source>
        <dbReference type="EMBL" id="AOZ72023.1"/>
    </source>
</evidence>
<dbReference type="SUPFAM" id="SSF90123">
    <property type="entry name" value="ABC transporter transmembrane region"/>
    <property type="match status" value="1"/>
</dbReference>
<evidence type="ECO:0000256" key="10">
    <source>
        <dbReference type="SAM" id="Phobius"/>
    </source>
</evidence>
<gene>
    <name evidence="13" type="ORF">BK816_00860</name>
</gene>
<dbReference type="Proteomes" id="UP000176288">
    <property type="component" value="Chromosome"/>
</dbReference>
<feature type="transmembrane region" description="Helical" evidence="10">
    <location>
        <begin position="25"/>
        <end position="46"/>
    </location>
</feature>
<keyword evidence="9 10" id="KW-0472">Membrane</keyword>
<evidence type="ECO:0000256" key="6">
    <source>
        <dbReference type="ARBA" id="ARBA00022741"/>
    </source>
</evidence>